<dbReference type="SUPFAM" id="SSF53098">
    <property type="entry name" value="Ribonuclease H-like"/>
    <property type="match status" value="1"/>
</dbReference>
<dbReference type="InterPro" id="IPR051132">
    <property type="entry name" value="3-5_Exonuclease_domain"/>
</dbReference>
<proteinExistence type="predicted"/>
<dbReference type="GO" id="GO:0005634">
    <property type="term" value="C:nucleus"/>
    <property type="evidence" value="ECO:0007669"/>
    <property type="project" value="TreeGrafter"/>
</dbReference>
<dbReference type="GO" id="GO:0005737">
    <property type="term" value="C:cytoplasm"/>
    <property type="evidence" value="ECO:0007669"/>
    <property type="project" value="TreeGrafter"/>
</dbReference>
<organism evidence="4 5">
    <name type="scientific">Leersia perrieri</name>
    <dbReference type="NCBI Taxonomy" id="77586"/>
    <lineage>
        <taxon>Eukaryota</taxon>
        <taxon>Viridiplantae</taxon>
        <taxon>Streptophyta</taxon>
        <taxon>Embryophyta</taxon>
        <taxon>Tracheophyta</taxon>
        <taxon>Spermatophyta</taxon>
        <taxon>Magnoliopsida</taxon>
        <taxon>Liliopsida</taxon>
        <taxon>Poales</taxon>
        <taxon>Poaceae</taxon>
        <taxon>BOP clade</taxon>
        <taxon>Oryzoideae</taxon>
        <taxon>Oryzeae</taxon>
        <taxon>Oryzinae</taxon>
        <taxon>Leersia</taxon>
    </lineage>
</organism>
<dbReference type="InterPro" id="IPR002562">
    <property type="entry name" value="3'-5'_exonuclease_dom"/>
</dbReference>
<dbReference type="PANTHER" id="PTHR13620:SF105">
    <property type="entry name" value="OS01G0737700 PROTEIN"/>
    <property type="match status" value="1"/>
</dbReference>
<dbReference type="GO" id="GO:0008408">
    <property type="term" value="F:3'-5' exonuclease activity"/>
    <property type="evidence" value="ECO:0007669"/>
    <property type="project" value="InterPro"/>
</dbReference>
<dbReference type="GO" id="GO:0006139">
    <property type="term" value="P:nucleobase-containing compound metabolic process"/>
    <property type="evidence" value="ECO:0007669"/>
    <property type="project" value="InterPro"/>
</dbReference>
<dbReference type="AlphaFoldDB" id="A0A0D9V5E2"/>
<dbReference type="Proteomes" id="UP000032180">
    <property type="component" value="Chromosome 1"/>
</dbReference>
<evidence type="ECO:0000313" key="4">
    <source>
        <dbReference type="EnsemblPlants" id="LPERR01G25830.1"/>
    </source>
</evidence>
<dbReference type="InterPro" id="IPR012337">
    <property type="entry name" value="RNaseH-like_sf"/>
</dbReference>
<keyword evidence="5" id="KW-1185">Reference proteome</keyword>
<evidence type="ECO:0000259" key="3">
    <source>
        <dbReference type="Pfam" id="PF01612"/>
    </source>
</evidence>
<accession>A0A0D9V5E2</accession>
<evidence type="ECO:0000313" key="5">
    <source>
        <dbReference type="Proteomes" id="UP000032180"/>
    </source>
</evidence>
<evidence type="ECO:0000256" key="2">
    <source>
        <dbReference type="ARBA" id="ARBA00022801"/>
    </source>
</evidence>
<dbReference type="CDD" id="cd06141">
    <property type="entry name" value="WRN_exo"/>
    <property type="match status" value="1"/>
</dbReference>
<dbReference type="HOGENOM" id="CLU_049674_3_2_1"/>
<reference evidence="4" key="3">
    <citation type="submission" date="2015-04" db="UniProtKB">
        <authorList>
            <consortium name="EnsemblPlants"/>
        </authorList>
    </citation>
    <scope>IDENTIFICATION</scope>
</reference>
<name>A0A0D9V5E2_9ORYZ</name>
<keyword evidence="1" id="KW-0540">Nuclease</keyword>
<sequence>MAASIVNDYGDGTYRVAFDEDYIHTTVTAYGDDVEDWLDEILRIHRRRLNYLVVGLDVEWHPGNYYSGPGPVALLQICVGRRCLVFQILHADYIPDGLFDFLADGRFTFVGVGIHDDVVKLRRSYNLEVEGAVDLRYLAAQTIGKPRCGAPGCRVWFGR</sequence>
<dbReference type="Pfam" id="PF01612">
    <property type="entry name" value="DNA_pol_A_exo1"/>
    <property type="match status" value="1"/>
</dbReference>
<dbReference type="STRING" id="77586.A0A0D9V5E2"/>
<keyword evidence="2" id="KW-0378">Hydrolase</keyword>
<evidence type="ECO:0000256" key="1">
    <source>
        <dbReference type="ARBA" id="ARBA00022722"/>
    </source>
</evidence>
<dbReference type="Gene3D" id="3.30.420.10">
    <property type="entry name" value="Ribonuclease H-like superfamily/Ribonuclease H"/>
    <property type="match status" value="1"/>
</dbReference>
<dbReference type="GO" id="GO:0003676">
    <property type="term" value="F:nucleic acid binding"/>
    <property type="evidence" value="ECO:0007669"/>
    <property type="project" value="InterPro"/>
</dbReference>
<dbReference type="PANTHER" id="PTHR13620">
    <property type="entry name" value="3-5 EXONUCLEASE"/>
    <property type="match status" value="1"/>
</dbReference>
<reference evidence="4 5" key="1">
    <citation type="submission" date="2012-08" db="EMBL/GenBank/DDBJ databases">
        <title>Oryza genome evolution.</title>
        <authorList>
            <person name="Wing R.A."/>
        </authorList>
    </citation>
    <scope>NUCLEOTIDE SEQUENCE</scope>
</reference>
<reference evidence="5" key="2">
    <citation type="submission" date="2013-12" db="EMBL/GenBank/DDBJ databases">
        <authorList>
            <person name="Yu Y."/>
            <person name="Lee S."/>
            <person name="de Baynast K."/>
            <person name="Wissotski M."/>
            <person name="Liu L."/>
            <person name="Talag J."/>
            <person name="Goicoechea J."/>
            <person name="Angelova A."/>
            <person name="Jetty R."/>
            <person name="Kudrna D."/>
            <person name="Golser W."/>
            <person name="Rivera L."/>
            <person name="Zhang J."/>
            <person name="Wing R."/>
        </authorList>
    </citation>
    <scope>NUCLEOTIDE SEQUENCE</scope>
</reference>
<dbReference type="InterPro" id="IPR036397">
    <property type="entry name" value="RNaseH_sf"/>
</dbReference>
<dbReference type="eggNOG" id="KOG4373">
    <property type="taxonomic scope" value="Eukaryota"/>
</dbReference>
<dbReference type="Gramene" id="LPERR01G25830.1">
    <property type="protein sequence ID" value="LPERR01G25830.1"/>
    <property type="gene ID" value="LPERR01G25830"/>
</dbReference>
<feature type="domain" description="3'-5' exonuclease" evidence="3">
    <location>
        <begin position="46"/>
        <end position="147"/>
    </location>
</feature>
<protein>
    <recommendedName>
        <fullName evidence="3">3'-5' exonuclease domain-containing protein</fullName>
    </recommendedName>
</protein>
<dbReference type="EnsemblPlants" id="LPERR01G25830.1">
    <property type="protein sequence ID" value="LPERR01G25830.1"/>
    <property type="gene ID" value="LPERR01G25830"/>
</dbReference>